<accession>A0A645AR26</accession>
<keyword evidence="1" id="KW-1133">Transmembrane helix</keyword>
<evidence type="ECO:0000313" key="2">
    <source>
        <dbReference type="EMBL" id="MPM55560.1"/>
    </source>
</evidence>
<protein>
    <recommendedName>
        <fullName evidence="3">Steroid 5-alpha reductase C-terminal domain-containing protein</fullName>
    </recommendedName>
</protein>
<feature type="transmembrane region" description="Helical" evidence="1">
    <location>
        <begin position="33"/>
        <end position="51"/>
    </location>
</feature>
<dbReference type="AlphaFoldDB" id="A0A645AR26"/>
<sequence>MNLIKLFFLGVSGYFLAALYDIALLYKRTALSRVLYVGFFVTAIPFVLLFNQYSSPHSGWLKILLILLMIGSALLLTYSVLLEFLLRNKTPGSLYTQGTYRICRHPGFHWHFLFSLCTSLYFWYAPITLVVAGFVLNNFLLVLWEDKLLFPKLFPTYGEYKKTTPFLNPFQGR</sequence>
<comment type="caution">
    <text evidence="2">The sequence shown here is derived from an EMBL/GenBank/DDBJ whole genome shotgun (WGS) entry which is preliminary data.</text>
</comment>
<proteinExistence type="predicted"/>
<reference evidence="2" key="1">
    <citation type="submission" date="2019-08" db="EMBL/GenBank/DDBJ databases">
        <authorList>
            <person name="Kucharzyk K."/>
            <person name="Murdoch R.W."/>
            <person name="Higgins S."/>
            <person name="Loffler F."/>
        </authorList>
    </citation>
    <scope>NUCLEOTIDE SEQUENCE</scope>
</reference>
<keyword evidence="1" id="KW-0812">Transmembrane</keyword>
<gene>
    <name evidence="2" type="ORF">SDC9_102357</name>
</gene>
<evidence type="ECO:0008006" key="3">
    <source>
        <dbReference type="Google" id="ProtNLM"/>
    </source>
</evidence>
<feature type="transmembrane region" description="Helical" evidence="1">
    <location>
        <begin position="6"/>
        <end position="26"/>
    </location>
</feature>
<keyword evidence="1" id="KW-0472">Membrane</keyword>
<dbReference type="EMBL" id="VSSQ01015327">
    <property type="protein sequence ID" value="MPM55560.1"/>
    <property type="molecule type" value="Genomic_DNA"/>
</dbReference>
<dbReference type="Gene3D" id="1.20.120.1630">
    <property type="match status" value="1"/>
</dbReference>
<name>A0A645AR26_9ZZZZ</name>
<feature type="transmembrane region" description="Helical" evidence="1">
    <location>
        <begin position="63"/>
        <end position="86"/>
    </location>
</feature>
<evidence type="ECO:0000256" key="1">
    <source>
        <dbReference type="SAM" id="Phobius"/>
    </source>
</evidence>
<feature type="transmembrane region" description="Helical" evidence="1">
    <location>
        <begin position="121"/>
        <end position="144"/>
    </location>
</feature>
<organism evidence="2">
    <name type="scientific">bioreactor metagenome</name>
    <dbReference type="NCBI Taxonomy" id="1076179"/>
    <lineage>
        <taxon>unclassified sequences</taxon>
        <taxon>metagenomes</taxon>
        <taxon>ecological metagenomes</taxon>
    </lineage>
</organism>